<dbReference type="Pfam" id="PF00132">
    <property type="entry name" value="Hexapep"/>
    <property type="match status" value="1"/>
</dbReference>
<evidence type="ECO:0000313" key="5">
    <source>
        <dbReference type="EMBL" id="KGE14150.1"/>
    </source>
</evidence>
<comment type="similarity">
    <text evidence="1">Belongs to the transferase hexapeptide repeat family.</text>
</comment>
<comment type="caution">
    <text evidence="5">The sequence shown here is derived from an EMBL/GenBank/DDBJ whole genome shotgun (WGS) entry which is preliminary data.</text>
</comment>
<reference evidence="6" key="1">
    <citation type="submission" date="2014-04" db="EMBL/GenBank/DDBJ databases">
        <title>Whole-Genome optical mapping and complete genome sequence of Sphingobacterium deserti sp. nov., a new spaces isolated from desert in the west of China.</title>
        <authorList>
            <person name="Teng C."/>
            <person name="Zhou Z."/>
            <person name="Li X."/>
            <person name="Chen M."/>
            <person name="Lin M."/>
            <person name="Wang L."/>
            <person name="Su S."/>
            <person name="Zhang C."/>
            <person name="Zhang W."/>
        </authorList>
    </citation>
    <scope>NUCLEOTIDE SEQUENCE [LARGE SCALE GENOMIC DNA]</scope>
    <source>
        <strain evidence="6">ACCC05744</strain>
    </source>
</reference>
<dbReference type="InterPro" id="IPR011004">
    <property type="entry name" value="Trimer_LpxA-like_sf"/>
</dbReference>
<dbReference type="AlphaFoldDB" id="A0A0B8T8B3"/>
<dbReference type="PATRIC" id="fig|1229276.3.peg.2040"/>
<dbReference type="GO" id="GO:0016746">
    <property type="term" value="F:acyltransferase activity"/>
    <property type="evidence" value="ECO:0007669"/>
    <property type="project" value="UniProtKB-KW"/>
</dbReference>
<evidence type="ECO:0000256" key="1">
    <source>
        <dbReference type="ARBA" id="ARBA00007274"/>
    </source>
</evidence>
<keyword evidence="3" id="KW-0677">Repeat</keyword>
<organism evidence="5 6">
    <name type="scientific">Sphingobacterium deserti</name>
    <dbReference type="NCBI Taxonomy" id="1229276"/>
    <lineage>
        <taxon>Bacteria</taxon>
        <taxon>Pseudomonadati</taxon>
        <taxon>Bacteroidota</taxon>
        <taxon>Sphingobacteriia</taxon>
        <taxon>Sphingobacteriales</taxon>
        <taxon>Sphingobacteriaceae</taxon>
        <taxon>Sphingobacterium</taxon>
    </lineage>
</organism>
<keyword evidence="2 5" id="KW-0808">Transferase</keyword>
<keyword evidence="6" id="KW-1185">Reference proteome</keyword>
<dbReference type="eggNOG" id="COG1045">
    <property type="taxonomic scope" value="Bacteria"/>
</dbReference>
<protein>
    <submittedName>
        <fullName evidence="5">Serine O-acetyltransferase</fullName>
    </submittedName>
</protein>
<dbReference type="SUPFAM" id="SSF51161">
    <property type="entry name" value="Trimeric LpxA-like enzymes"/>
    <property type="match status" value="1"/>
</dbReference>
<dbReference type="RefSeq" id="WP_037498312.1">
    <property type="nucleotide sequence ID" value="NZ_JJMU01000029.1"/>
</dbReference>
<dbReference type="Gene3D" id="2.160.10.10">
    <property type="entry name" value="Hexapeptide repeat proteins"/>
    <property type="match status" value="1"/>
</dbReference>
<dbReference type="PANTHER" id="PTHR42811">
    <property type="entry name" value="SERINE ACETYLTRANSFERASE"/>
    <property type="match status" value="1"/>
</dbReference>
<dbReference type="EMBL" id="JJMU01000029">
    <property type="protein sequence ID" value="KGE14150.1"/>
    <property type="molecule type" value="Genomic_DNA"/>
</dbReference>
<sequence length="180" mass="20186">MDLKTYLCNDRMDYLPFFSKGYIMDWLLKSEQYWLRCFVKALRKEEFYTFYKPNKFLKYYYGRQKNILGRKLGFFIPAGCFGPGLKVYHYGSILINPKTRIGKNCTLHGNCCLGSKGVYPDDSPVIGDNVDIGQGAQVLGGITIANGVKIGAGAIVTKSILEPNVTVVGIPARIVHQQTL</sequence>
<evidence type="ECO:0000313" key="6">
    <source>
        <dbReference type="Proteomes" id="UP000031802"/>
    </source>
</evidence>
<dbReference type="InterPro" id="IPR018357">
    <property type="entry name" value="Hexapep_transf_CS"/>
</dbReference>
<gene>
    <name evidence="5" type="ORF">DI53_1980</name>
</gene>
<reference evidence="5 6" key="2">
    <citation type="journal article" date="2015" name="PLoS ONE">
        <title>Whole-Genome Optical Mapping and Finished Genome Sequence of Sphingobacterium deserti sp. nov., a New Species Isolated from the Western Desert of China.</title>
        <authorList>
            <person name="Teng C."/>
            <person name="Zhou Z."/>
            <person name="Molnar I."/>
            <person name="Li X."/>
            <person name="Tang R."/>
            <person name="Chen M."/>
            <person name="Wang L."/>
            <person name="Su S."/>
            <person name="Zhang W."/>
            <person name="Lin M."/>
        </authorList>
    </citation>
    <scope>NUCLEOTIDE SEQUENCE [LARGE SCALE GENOMIC DNA]</scope>
    <source>
        <strain evidence="6">ACCC05744</strain>
    </source>
</reference>
<evidence type="ECO:0000256" key="3">
    <source>
        <dbReference type="ARBA" id="ARBA00022737"/>
    </source>
</evidence>
<dbReference type="CDD" id="cd03354">
    <property type="entry name" value="LbH_SAT"/>
    <property type="match status" value="1"/>
</dbReference>
<evidence type="ECO:0000256" key="4">
    <source>
        <dbReference type="ARBA" id="ARBA00023315"/>
    </source>
</evidence>
<evidence type="ECO:0000256" key="2">
    <source>
        <dbReference type="ARBA" id="ARBA00022679"/>
    </source>
</evidence>
<dbReference type="OrthoDB" id="9814490at2"/>
<dbReference type="InterPro" id="IPR045304">
    <property type="entry name" value="LbH_SAT"/>
</dbReference>
<dbReference type="STRING" id="1229276.DI53_1980"/>
<accession>A0A0B8T8B3</accession>
<dbReference type="Proteomes" id="UP000031802">
    <property type="component" value="Unassembled WGS sequence"/>
</dbReference>
<proteinExistence type="inferred from homology"/>
<name>A0A0B8T8B3_9SPHI</name>
<dbReference type="PROSITE" id="PS00101">
    <property type="entry name" value="HEXAPEP_TRANSFERASES"/>
    <property type="match status" value="1"/>
</dbReference>
<dbReference type="InterPro" id="IPR001451">
    <property type="entry name" value="Hexapep"/>
</dbReference>
<keyword evidence="4" id="KW-0012">Acyltransferase</keyword>